<dbReference type="SUPFAM" id="SSF47413">
    <property type="entry name" value="lambda repressor-like DNA-binding domains"/>
    <property type="match status" value="1"/>
</dbReference>
<accession>A0AAW9JUU7</accession>
<feature type="domain" description="HTH cro/C1-type" evidence="1">
    <location>
        <begin position="9"/>
        <end position="62"/>
    </location>
</feature>
<dbReference type="EMBL" id="JAVBVO010000024">
    <property type="protein sequence ID" value="MDZ5760625.1"/>
    <property type="molecule type" value="Genomic_DNA"/>
</dbReference>
<gene>
    <name evidence="2" type="ORF">RAK27_18450</name>
</gene>
<reference evidence="2" key="1">
    <citation type="submission" date="2023-08" db="EMBL/GenBank/DDBJ databases">
        <title>Genomic characterization of piscicolin 126 produced by Carnobacterium maltaromaticum CM22 strain isolated from salmon (Salmo salar).</title>
        <authorList>
            <person name="Gonzalez-Gragera E."/>
            <person name="Garcia-Lopez J.D."/>
            <person name="Teso-Perez C."/>
            <person name="Gimenez-Hernandez I."/>
            <person name="Peralta-Sanchez J.M."/>
            <person name="Valdivia E."/>
            <person name="Montalban-Lopez M."/>
            <person name="Martin-Platero A.M."/>
            <person name="Banos A."/>
            <person name="Martinez-Bueno M."/>
        </authorList>
    </citation>
    <scope>NUCLEOTIDE SEQUENCE</scope>
    <source>
        <strain evidence="2">CM22</strain>
    </source>
</reference>
<proteinExistence type="predicted"/>
<name>A0AAW9JUU7_CARML</name>
<dbReference type="SMART" id="SM00028">
    <property type="entry name" value="TPR"/>
    <property type="match status" value="3"/>
</dbReference>
<protein>
    <submittedName>
        <fullName evidence="2">Helix-turn-helix transcriptional regulator</fullName>
    </submittedName>
</protein>
<dbReference type="Pfam" id="PF01381">
    <property type="entry name" value="HTH_3"/>
    <property type="match status" value="1"/>
</dbReference>
<dbReference type="AlphaFoldDB" id="A0AAW9JUU7"/>
<evidence type="ECO:0000313" key="2">
    <source>
        <dbReference type="EMBL" id="MDZ5760625.1"/>
    </source>
</evidence>
<sequence length="298" mass="34191">MTTKIGEEVKSKRLNRGLTQSQLAEDICTQATISNLENGASVPTISILLKLAERLNIEFSNIYDYTLDKEYNNNPIFKEVRALCSKVKHNEAYDLLINEIKKEELETIYDWKLYYYFMGITSLMGKESPTDAIYYFNQVLDSELENSIDFLDVSATNGIGIAYDLQDENEKALTYFERSLVQLDELFTLIDTINDSPEIAKIYYNTAKFYSKIGEYTKSVNLCNLGIKLLKNEGLAYYLDLLTYEKAFNLMKLGKKNEAIKSYLHALAFSDFNDNQVVLEIIKNDAIEFNIGNDLNIN</sequence>
<dbReference type="InterPro" id="IPR053163">
    <property type="entry name" value="HTH-type_regulator_Rgg"/>
</dbReference>
<dbReference type="PANTHER" id="PTHR37038:SF14">
    <property type="entry name" value="TRANSCRIPTIONAL ACTIVATOR"/>
    <property type="match status" value="1"/>
</dbReference>
<dbReference type="GO" id="GO:0003677">
    <property type="term" value="F:DNA binding"/>
    <property type="evidence" value="ECO:0007669"/>
    <property type="project" value="InterPro"/>
</dbReference>
<evidence type="ECO:0000259" key="1">
    <source>
        <dbReference type="PROSITE" id="PS50943"/>
    </source>
</evidence>
<dbReference type="PROSITE" id="PS50943">
    <property type="entry name" value="HTH_CROC1"/>
    <property type="match status" value="1"/>
</dbReference>
<dbReference type="Gene3D" id="1.25.40.10">
    <property type="entry name" value="Tetratricopeptide repeat domain"/>
    <property type="match status" value="1"/>
</dbReference>
<dbReference type="CDD" id="cd00093">
    <property type="entry name" value="HTH_XRE"/>
    <property type="match status" value="1"/>
</dbReference>
<organism evidence="2 3">
    <name type="scientific">Carnobacterium maltaromaticum</name>
    <name type="common">Carnobacterium piscicola</name>
    <dbReference type="NCBI Taxonomy" id="2751"/>
    <lineage>
        <taxon>Bacteria</taxon>
        <taxon>Bacillati</taxon>
        <taxon>Bacillota</taxon>
        <taxon>Bacilli</taxon>
        <taxon>Lactobacillales</taxon>
        <taxon>Carnobacteriaceae</taxon>
        <taxon>Carnobacterium</taxon>
    </lineage>
</organism>
<dbReference type="Proteomes" id="UP001290462">
    <property type="component" value="Unassembled WGS sequence"/>
</dbReference>
<dbReference type="InterPro" id="IPR001387">
    <property type="entry name" value="Cro/C1-type_HTH"/>
</dbReference>
<dbReference type="RefSeq" id="WP_322809794.1">
    <property type="nucleotide sequence ID" value="NZ_JAVBVO010000024.1"/>
</dbReference>
<dbReference type="InterPro" id="IPR011990">
    <property type="entry name" value="TPR-like_helical_dom_sf"/>
</dbReference>
<dbReference type="PANTHER" id="PTHR37038">
    <property type="entry name" value="TRANSCRIPTIONAL REGULATOR-RELATED"/>
    <property type="match status" value="1"/>
</dbReference>
<dbReference type="InterPro" id="IPR019734">
    <property type="entry name" value="TPR_rpt"/>
</dbReference>
<dbReference type="InterPro" id="IPR010982">
    <property type="entry name" value="Lambda_DNA-bd_dom_sf"/>
</dbReference>
<dbReference type="SUPFAM" id="SSF48452">
    <property type="entry name" value="TPR-like"/>
    <property type="match status" value="1"/>
</dbReference>
<comment type="caution">
    <text evidence="2">The sequence shown here is derived from an EMBL/GenBank/DDBJ whole genome shotgun (WGS) entry which is preliminary data.</text>
</comment>
<evidence type="ECO:0000313" key="3">
    <source>
        <dbReference type="Proteomes" id="UP001290462"/>
    </source>
</evidence>
<dbReference type="SMART" id="SM00530">
    <property type="entry name" value="HTH_XRE"/>
    <property type="match status" value="1"/>
</dbReference>